<dbReference type="InterPro" id="IPR015947">
    <property type="entry name" value="PUA-like_sf"/>
</dbReference>
<dbReference type="EMBL" id="QGMK01000208">
    <property type="protein sequence ID" value="TVY83283.1"/>
    <property type="molecule type" value="Genomic_DNA"/>
</dbReference>
<accession>A0A8T9CKN3</accession>
<organism evidence="1 2">
    <name type="scientific">Lachnellula suecica</name>
    <dbReference type="NCBI Taxonomy" id="602035"/>
    <lineage>
        <taxon>Eukaryota</taxon>
        <taxon>Fungi</taxon>
        <taxon>Dikarya</taxon>
        <taxon>Ascomycota</taxon>
        <taxon>Pezizomycotina</taxon>
        <taxon>Leotiomycetes</taxon>
        <taxon>Helotiales</taxon>
        <taxon>Lachnaceae</taxon>
        <taxon>Lachnellula</taxon>
    </lineage>
</organism>
<evidence type="ECO:0000313" key="2">
    <source>
        <dbReference type="Proteomes" id="UP000469558"/>
    </source>
</evidence>
<dbReference type="AlphaFoldDB" id="A0A8T9CKN3"/>
<gene>
    <name evidence="1" type="ORF">LSUE1_G004323</name>
</gene>
<name>A0A8T9CKN3_9HELO</name>
<comment type="caution">
    <text evidence="1">The sequence shown here is derived from an EMBL/GenBank/DDBJ whole genome shotgun (WGS) entry which is preliminary data.</text>
</comment>
<reference evidence="1 2" key="1">
    <citation type="submission" date="2018-05" db="EMBL/GenBank/DDBJ databases">
        <title>Genome sequencing and assembly of the regulated plant pathogen Lachnellula willkommii and related sister species for the development of diagnostic species identification markers.</title>
        <authorList>
            <person name="Giroux E."/>
            <person name="Bilodeau G."/>
        </authorList>
    </citation>
    <scope>NUCLEOTIDE SEQUENCE [LARGE SCALE GENOMIC DNA]</scope>
    <source>
        <strain evidence="1 2">CBS 268.59</strain>
    </source>
</reference>
<dbReference type="OrthoDB" id="2149705at2759"/>
<evidence type="ECO:0000313" key="1">
    <source>
        <dbReference type="EMBL" id="TVY83283.1"/>
    </source>
</evidence>
<keyword evidence="2" id="KW-1185">Reference proteome</keyword>
<sequence length="155" mass="17559">MTKKIPPTDILISIYPKHVDNIVAQVKNHEFRKYLIPATVNRIWIYETAPISAIRYCAIIGPGKRPGELAEDDLDSLNNRSFNNRETLKTGGSGSQLAYKILELYRLESDLTLEILKEKGWFKGAPQKYNFGVRSSAGLGKEILTEGWMYGRPMV</sequence>
<dbReference type="SUPFAM" id="SSF88697">
    <property type="entry name" value="PUA domain-like"/>
    <property type="match status" value="1"/>
</dbReference>
<proteinExistence type="predicted"/>
<dbReference type="Proteomes" id="UP000469558">
    <property type="component" value="Unassembled WGS sequence"/>
</dbReference>
<protein>
    <submittedName>
        <fullName evidence="1">Uncharacterized protein</fullName>
    </submittedName>
</protein>